<proteinExistence type="inferred from homology"/>
<evidence type="ECO:0000313" key="8">
    <source>
        <dbReference type="Proteomes" id="UP001151287"/>
    </source>
</evidence>
<evidence type="ECO:0000256" key="3">
    <source>
        <dbReference type="ARBA" id="ARBA00022989"/>
    </source>
</evidence>
<organism evidence="7 8">
    <name type="scientific">Rhynchospora breviuscula</name>
    <dbReference type="NCBI Taxonomy" id="2022672"/>
    <lineage>
        <taxon>Eukaryota</taxon>
        <taxon>Viridiplantae</taxon>
        <taxon>Streptophyta</taxon>
        <taxon>Embryophyta</taxon>
        <taxon>Tracheophyta</taxon>
        <taxon>Spermatophyta</taxon>
        <taxon>Magnoliopsida</taxon>
        <taxon>Liliopsida</taxon>
        <taxon>Poales</taxon>
        <taxon>Cyperaceae</taxon>
        <taxon>Cyperoideae</taxon>
        <taxon>Rhynchosporeae</taxon>
        <taxon>Rhynchospora</taxon>
    </lineage>
</organism>
<dbReference type="PANTHER" id="PTHR31509">
    <property type="entry name" value="BPS1-LIKE PROTEIN"/>
    <property type="match status" value="1"/>
</dbReference>
<dbReference type="Proteomes" id="UP001151287">
    <property type="component" value="Unassembled WGS sequence"/>
</dbReference>
<gene>
    <name evidence="7" type="ORF">LUZ63_010909</name>
</gene>
<comment type="similarity">
    <text evidence="5">Belongs to the ROH1 family.</text>
</comment>
<evidence type="ECO:0000256" key="5">
    <source>
        <dbReference type="ARBA" id="ARBA00035114"/>
    </source>
</evidence>
<dbReference type="InterPro" id="IPR008511">
    <property type="entry name" value="ROH1-like"/>
</dbReference>
<feature type="transmembrane region" description="Helical" evidence="6">
    <location>
        <begin position="198"/>
        <end position="221"/>
    </location>
</feature>
<dbReference type="OrthoDB" id="694709at2759"/>
<keyword evidence="4 6" id="KW-0472">Membrane</keyword>
<name>A0A9Q0HPY5_9POAL</name>
<dbReference type="Pfam" id="PF05633">
    <property type="entry name" value="ROH1-like"/>
    <property type="match status" value="1"/>
</dbReference>
<reference evidence="7" key="1">
    <citation type="journal article" date="2022" name="Cell">
        <title>Repeat-based holocentromeres influence genome architecture and karyotype evolution.</title>
        <authorList>
            <person name="Hofstatter P.G."/>
            <person name="Thangavel G."/>
            <person name="Lux T."/>
            <person name="Neumann P."/>
            <person name="Vondrak T."/>
            <person name="Novak P."/>
            <person name="Zhang M."/>
            <person name="Costa L."/>
            <person name="Castellani M."/>
            <person name="Scott A."/>
            <person name="Toegelov H."/>
            <person name="Fuchs J."/>
            <person name="Mata-Sucre Y."/>
            <person name="Dias Y."/>
            <person name="Vanzela A.L.L."/>
            <person name="Huettel B."/>
            <person name="Almeida C.C.S."/>
            <person name="Simkova H."/>
            <person name="Souza G."/>
            <person name="Pedrosa-Harand A."/>
            <person name="Macas J."/>
            <person name="Mayer K.F.X."/>
            <person name="Houben A."/>
            <person name="Marques A."/>
        </authorList>
    </citation>
    <scope>NUCLEOTIDE SEQUENCE</scope>
    <source>
        <strain evidence="7">RhyBre1mFocal</strain>
    </source>
</reference>
<comment type="caution">
    <text evidence="7">The sequence shown here is derived from an EMBL/GenBank/DDBJ whole genome shotgun (WGS) entry which is preliminary data.</text>
</comment>
<evidence type="ECO:0000256" key="1">
    <source>
        <dbReference type="ARBA" id="ARBA00004167"/>
    </source>
</evidence>
<dbReference type="GO" id="GO:0016020">
    <property type="term" value="C:membrane"/>
    <property type="evidence" value="ECO:0007669"/>
    <property type="project" value="UniProtKB-SubCell"/>
</dbReference>
<keyword evidence="2 6" id="KW-0812">Transmembrane</keyword>
<comment type="subcellular location">
    <subcellularLocation>
        <location evidence="1">Membrane</location>
        <topology evidence="1">Single-pass membrane protein</topology>
    </subcellularLocation>
</comment>
<sequence>MSGAHETHRNVLPFFGNPFRVIRHKRSSHLSPKLASLLASFEQTLAVILQKLKPKDASEIQTLTWMKNAVDGLSEAHSQIANLITDLEFPVSDWEEKWMDIYLDSSVKLLDICLALSAELARLDQGQLLLQYAAHVLVSSENNNMTAEKLERAHKSVQEWVGKLGLRSSKLESCTNILNGLARSLFTGKVRSSAKGQVLLQALYGVKVVMILIGGALISVLSGNSAPMVEMQVSDNFAWYGAFNDLKSTIYEGVNVYVLKGKTSAVKEVEAVEASVRNLNELITRKGNCVEKELKLGSTEFEKCISDLKEHSERLRVGLDLLSKRVEEFFQVVLSGRDALLCNLRVCDAKPVKS</sequence>
<accession>A0A9Q0HPY5</accession>
<dbReference type="EMBL" id="JAMQYH010000003">
    <property type="protein sequence ID" value="KAJ1694211.1"/>
    <property type="molecule type" value="Genomic_DNA"/>
</dbReference>
<evidence type="ECO:0000256" key="6">
    <source>
        <dbReference type="SAM" id="Phobius"/>
    </source>
</evidence>
<protein>
    <submittedName>
        <fullName evidence="7">Uncharacterized protein</fullName>
    </submittedName>
</protein>
<evidence type="ECO:0000256" key="2">
    <source>
        <dbReference type="ARBA" id="ARBA00022692"/>
    </source>
</evidence>
<keyword evidence="8" id="KW-1185">Reference proteome</keyword>
<keyword evidence="3 6" id="KW-1133">Transmembrane helix</keyword>
<evidence type="ECO:0000313" key="7">
    <source>
        <dbReference type="EMBL" id="KAJ1694211.1"/>
    </source>
</evidence>
<dbReference type="AlphaFoldDB" id="A0A9Q0HPY5"/>
<evidence type="ECO:0000256" key="4">
    <source>
        <dbReference type="ARBA" id="ARBA00023136"/>
    </source>
</evidence>